<reference evidence="3 4" key="1">
    <citation type="submission" date="2019-10" db="EMBL/GenBank/DDBJ databases">
        <title>Extracellular Electron Transfer in a Candidatus Methanoperedens spp. Enrichment Culture.</title>
        <authorList>
            <person name="Berger S."/>
            <person name="Rangel Shaw D."/>
            <person name="Berben T."/>
            <person name="In 'T Zandt M."/>
            <person name="Frank J."/>
            <person name="Reimann J."/>
            <person name="Jetten M.S.M."/>
            <person name="Welte C.U."/>
        </authorList>
    </citation>
    <scope>NUCLEOTIDE SEQUENCE [LARGE SCALE GENOMIC DNA]</scope>
    <source>
        <strain evidence="3">SB12</strain>
    </source>
</reference>
<evidence type="ECO:0000256" key="1">
    <source>
        <dbReference type="SAM" id="Phobius"/>
    </source>
</evidence>
<dbReference type="GO" id="GO:0006171">
    <property type="term" value="P:cAMP biosynthetic process"/>
    <property type="evidence" value="ECO:0007669"/>
    <property type="project" value="TreeGrafter"/>
</dbReference>
<keyword evidence="1" id="KW-0812">Transmembrane</keyword>
<keyword evidence="1" id="KW-0472">Membrane</keyword>
<dbReference type="Pfam" id="PF07696">
    <property type="entry name" value="7TMR-DISMED2"/>
    <property type="match status" value="1"/>
</dbReference>
<dbReference type="Pfam" id="PF00211">
    <property type="entry name" value="Guanylate_cyc"/>
    <property type="match status" value="1"/>
</dbReference>
<dbReference type="SMART" id="SM00044">
    <property type="entry name" value="CYCc"/>
    <property type="match status" value="1"/>
</dbReference>
<comment type="caution">
    <text evidence="3">The sequence shown here is derived from an EMBL/GenBank/DDBJ whole genome shotgun (WGS) entry which is preliminary data.</text>
</comment>
<dbReference type="InterPro" id="IPR050697">
    <property type="entry name" value="Adenylyl/Guanylyl_Cyclase_3/4"/>
</dbReference>
<feature type="transmembrane region" description="Helical" evidence="1">
    <location>
        <begin position="267"/>
        <end position="286"/>
    </location>
</feature>
<proteinExistence type="predicted"/>
<feature type="transmembrane region" description="Helical" evidence="1">
    <location>
        <begin position="202"/>
        <end position="223"/>
    </location>
</feature>
<protein>
    <recommendedName>
        <fullName evidence="2">Guanylate cyclase domain-containing protein</fullName>
    </recommendedName>
</protein>
<dbReference type="PROSITE" id="PS50125">
    <property type="entry name" value="GUANYLATE_CYCLASE_2"/>
    <property type="match status" value="1"/>
</dbReference>
<dbReference type="Proteomes" id="UP000460298">
    <property type="component" value="Unassembled WGS sequence"/>
</dbReference>
<evidence type="ECO:0000259" key="2">
    <source>
        <dbReference type="PROSITE" id="PS50125"/>
    </source>
</evidence>
<accession>A0A833LZW4</accession>
<dbReference type="EMBL" id="WBUI01000024">
    <property type="protein sequence ID" value="KAB2929973.1"/>
    <property type="molecule type" value="Genomic_DNA"/>
</dbReference>
<dbReference type="InterPro" id="IPR011623">
    <property type="entry name" value="7TMR_DISM_rcpt_extracell_dom1"/>
</dbReference>
<feature type="transmembrane region" description="Helical" evidence="1">
    <location>
        <begin position="322"/>
        <end position="341"/>
    </location>
</feature>
<dbReference type="PANTHER" id="PTHR43081">
    <property type="entry name" value="ADENYLATE CYCLASE, TERMINAL-DIFFERENTIATION SPECIFIC-RELATED"/>
    <property type="match status" value="1"/>
</dbReference>
<organism evidence="3 4">
    <name type="scientific">Leptonema illini</name>
    <dbReference type="NCBI Taxonomy" id="183"/>
    <lineage>
        <taxon>Bacteria</taxon>
        <taxon>Pseudomonadati</taxon>
        <taxon>Spirochaetota</taxon>
        <taxon>Spirochaetia</taxon>
        <taxon>Leptospirales</taxon>
        <taxon>Leptospiraceae</taxon>
        <taxon>Leptonema</taxon>
    </lineage>
</organism>
<dbReference type="PANTHER" id="PTHR43081:SF1">
    <property type="entry name" value="ADENYLATE CYCLASE, TERMINAL-DIFFERENTIATION SPECIFIC"/>
    <property type="match status" value="1"/>
</dbReference>
<feature type="transmembrane region" description="Helical" evidence="1">
    <location>
        <begin position="298"/>
        <end position="316"/>
    </location>
</feature>
<dbReference type="InterPro" id="IPR029787">
    <property type="entry name" value="Nucleotide_cyclase"/>
</dbReference>
<dbReference type="CDD" id="cd07302">
    <property type="entry name" value="CHD"/>
    <property type="match status" value="1"/>
</dbReference>
<dbReference type="Pfam" id="PF07695">
    <property type="entry name" value="7TMR-DISM_7TM"/>
    <property type="match status" value="1"/>
</dbReference>
<dbReference type="Gene3D" id="3.30.70.1230">
    <property type="entry name" value="Nucleotide cyclase"/>
    <property type="match status" value="1"/>
</dbReference>
<evidence type="ECO:0000313" key="4">
    <source>
        <dbReference type="Proteomes" id="UP000460298"/>
    </source>
</evidence>
<evidence type="ECO:0000313" key="3">
    <source>
        <dbReference type="EMBL" id="KAB2929973.1"/>
    </source>
</evidence>
<dbReference type="GO" id="GO:0004016">
    <property type="term" value="F:adenylate cyclase activity"/>
    <property type="evidence" value="ECO:0007669"/>
    <property type="project" value="UniProtKB-ARBA"/>
</dbReference>
<dbReference type="Gene3D" id="2.60.40.2380">
    <property type="match status" value="1"/>
</dbReference>
<name>A0A833LZW4_9LEPT</name>
<dbReference type="GO" id="GO:0035556">
    <property type="term" value="P:intracellular signal transduction"/>
    <property type="evidence" value="ECO:0007669"/>
    <property type="project" value="InterPro"/>
</dbReference>
<sequence>MLSLIRHKHHIRHRRLILFCSSFALLILTSFSLAAEPFPLTEKLKGIQGGIFLSYVEDPQGQLTIDQIEKGIDANGKSLEWKQSEKDVPGFGFTNATYWFRWNATNPLGRALKYYVELSYPVVDDVVLYSRRSDGTLYERASGDLLPFHERDLDYRNPVFILEQSPGQSAYYLKVRTSSTFIVPLVFWTPEEFIENAIREDIILGLFYGTMAVMLLYNLFIFASVRDISYFYYVGYILFWTLFLITFNGLGFQYFWPNAVWWANNCLNLFAFTTLAFMQLFAISFLNAKKNTPYLHRALTVMLGLSLIGVVASVIIPYRIGIRLVSVHAIVTVIVILSTGVRAQIRGYKPARYFLLAWTLMLLGLLVLTLRNFAVLPDNLFTRWSSQFGSALEVVFLALGLADRINVLKSERIRMEREAYETKLRLLDAFARFVPNQFLDILGKSSVEEIQTGDSTERRMAVLFTDIRNFTAISEKMNSADNFRFLNSYLKKMGPVILNNRGFIDKFIGDAIMALFPGDPVDAIHCAIEMRAKLKEFNEMRAAKGYAPIDMGIGIHYGSVMLGTVGSDVRLETTVIGDTVNLSSRLESLTKVYRSSILISGDLYNEVRDQITYRVREIDRVLVRGRSTVSEIYEIYETDTPETIETKDANQELFLRAYELYRTGDFNASLQCFREYQMLCPDDSVASVYIQRCLKLADRNPRGWKGVVRLRD</sequence>
<feature type="transmembrane region" description="Helical" evidence="1">
    <location>
        <begin position="353"/>
        <end position="376"/>
    </location>
</feature>
<keyword evidence="1" id="KW-1133">Transmembrane helix</keyword>
<dbReference type="SUPFAM" id="SSF55073">
    <property type="entry name" value="Nucleotide cyclase"/>
    <property type="match status" value="1"/>
</dbReference>
<feature type="transmembrane region" description="Helical" evidence="1">
    <location>
        <begin position="230"/>
        <end position="255"/>
    </location>
</feature>
<gene>
    <name evidence="3" type="ORF">F9K24_18245</name>
</gene>
<dbReference type="InterPro" id="IPR001054">
    <property type="entry name" value="A/G_cyclase"/>
</dbReference>
<dbReference type="InterPro" id="IPR011622">
    <property type="entry name" value="7TMR_DISM_rcpt_extracell_dom2"/>
</dbReference>
<feature type="domain" description="Guanylate cyclase" evidence="2">
    <location>
        <begin position="461"/>
        <end position="587"/>
    </location>
</feature>
<dbReference type="AlphaFoldDB" id="A0A833LZW4"/>